<name>A0A2J8B590_9FIRM</name>
<dbReference type="RefSeq" id="WP_102892373.1">
    <property type="nucleotide sequence ID" value="NZ_NBZD01000001.1"/>
</dbReference>
<dbReference type="PANTHER" id="PTHR30383:SF5">
    <property type="entry name" value="SGNH HYDROLASE-TYPE ESTERASE DOMAIN-CONTAINING PROTEIN"/>
    <property type="match status" value="1"/>
</dbReference>
<dbReference type="EMBL" id="NBZD01000001">
    <property type="protein sequence ID" value="PNH19922.1"/>
    <property type="molecule type" value="Genomic_DNA"/>
</dbReference>
<gene>
    <name evidence="1" type="ORF">B7R76_03365</name>
</gene>
<dbReference type="InterPro" id="IPR051532">
    <property type="entry name" value="Ester_Hydrolysis_Enzymes"/>
</dbReference>
<organism evidence="1 2">
    <name type="scientific">Mageeibacillus indolicus</name>
    <dbReference type="NCBI Taxonomy" id="884684"/>
    <lineage>
        <taxon>Bacteria</taxon>
        <taxon>Bacillati</taxon>
        <taxon>Bacillota</taxon>
        <taxon>Clostridia</taxon>
        <taxon>Eubacteriales</taxon>
        <taxon>Oscillospiraceae</taxon>
        <taxon>Mageeibacillus</taxon>
    </lineage>
</organism>
<sequence length="212" mass="23595">MPELDETKPLICGNGSHTIVAVGDSITYGYGVAEERDIASYPAKLVEFLGDDFRSVNFGICGATALARSDRPYTATQFYRDSLNAPGDLLLFMLGTNDSKGLCWHPGAFRYEYKRLLEQYIAAVPNRKVVLMLPPKVFLTVKDKFCCNDFIIKYEIPHIVNSIAAELSLPVIDLYSLTENRPDWFPDAVHPNVVGNKAIAEYIGENLRAKGI</sequence>
<comment type="caution">
    <text evidence="1">The sequence shown here is derived from an EMBL/GenBank/DDBJ whole genome shotgun (WGS) entry which is preliminary data.</text>
</comment>
<dbReference type="InterPro" id="IPR001087">
    <property type="entry name" value="GDSL"/>
</dbReference>
<accession>A0A2J8B590</accession>
<evidence type="ECO:0000313" key="1">
    <source>
        <dbReference type="EMBL" id="PNH19922.1"/>
    </source>
</evidence>
<dbReference type="Gene3D" id="3.40.50.1110">
    <property type="entry name" value="SGNH hydrolase"/>
    <property type="match status" value="1"/>
</dbReference>
<dbReference type="PANTHER" id="PTHR30383">
    <property type="entry name" value="THIOESTERASE 1/PROTEASE 1/LYSOPHOSPHOLIPASE L1"/>
    <property type="match status" value="1"/>
</dbReference>
<dbReference type="InterPro" id="IPR036514">
    <property type="entry name" value="SGNH_hydro_sf"/>
</dbReference>
<protein>
    <submittedName>
        <fullName evidence="1">Uncharacterized protein</fullName>
    </submittedName>
</protein>
<dbReference type="Proteomes" id="UP000236394">
    <property type="component" value="Unassembled WGS sequence"/>
</dbReference>
<dbReference type="AlphaFoldDB" id="A0A2J8B590"/>
<dbReference type="GO" id="GO:0004622">
    <property type="term" value="F:phosphatidylcholine lysophospholipase activity"/>
    <property type="evidence" value="ECO:0007669"/>
    <property type="project" value="TreeGrafter"/>
</dbReference>
<evidence type="ECO:0000313" key="2">
    <source>
        <dbReference type="Proteomes" id="UP000236394"/>
    </source>
</evidence>
<dbReference type="Pfam" id="PF00657">
    <property type="entry name" value="Lipase_GDSL"/>
    <property type="match status" value="1"/>
</dbReference>
<dbReference type="SUPFAM" id="SSF52266">
    <property type="entry name" value="SGNH hydrolase"/>
    <property type="match status" value="1"/>
</dbReference>
<reference evidence="2" key="1">
    <citation type="submission" date="2017-04" db="EMBL/GenBank/DDBJ databases">
        <authorList>
            <person name="Bumgarner R.E."/>
            <person name="Fredricks D.N."/>
            <person name="Srinivasan S."/>
        </authorList>
    </citation>
    <scope>NUCLEOTIDE SEQUENCE [LARGE SCALE GENOMIC DNA]</scope>
    <source>
        <strain evidence="2">KA00405</strain>
    </source>
</reference>
<proteinExistence type="predicted"/>